<accession>A0A2K1INK1</accession>
<reference evidence="3" key="3">
    <citation type="submission" date="2020-12" db="UniProtKB">
        <authorList>
            <consortium name="EnsemblPlants"/>
        </authorList>
    </citation>
    <scope>IDENTIFICATION</scope>
</reference>
<keyword evidence="4" id="KW-1185">Reference proteome</keyword>
<evidence type="ECO:0000313" key="2">
    <source>
        <dbReference type="EMBL" id="PNR30838.1"/>
    </source>
</evidence>
<proteinExistence type="predicted"/>
<dbReference type="EnsemblPlants" id="Pp3c22_14600V3.1">
    <property type="protein sequence ID" value="PAC:32904614.CDS.1"/>
    <property type="gene ID" value="Pp3c22_14600"/>
</dbReference>
<reference evidence="2 4" key="1">
    <citation type="journal article" date="2008" name="Science">
        <title>The Physcomitrella genome reveals evolutionary insights into the conquest of land by plants.</title>
        <authorList>
            <person name="Rensing S."/>
            <person name="Lang D."/>
            <person name="Zimmer A."/>
            <person name="Terry A."/>
            <person name="Salamov A."/>
            <person name="Shapiro H."/>
            <person name="Nishiyama T."/>
            <person name="Perroud P.-F."/>
            <person name="Lindquist E."/>
            <person name="Kamisugi Y."/>
            <person name="Tanahashi T."/>
            <person name="Sakakibara K."/>
            <person name="Fujita T."/>
            <person name="Oishi K."/>
            <person name="Shin-I T."/>
            <person name="Kuroki Y."/>
            <person name="Toyoda A."/>
            <person name="Suzuki Y."/>
            <person name="Hashimoto A."/>
            <person name="Yamaguchi K."/>
            <person name="Sugano A."/>
            <person name="Kohara Y."/>
            <person name="Fujiyama A."/>
            <person name="Anterola A."/>
            <person name="Aoki S."/>
            <person name="Ashton N."/>
            <person name="Barbazuk W.B."/>
            <person name="Barker E."/>
            <person name="Bennetzen J."/>
            <person name="Bezanilla M."/>
            <person name="Blankenship R."/>
            <person name="Cho S.H."/>
            <person name="Dutcher S."/>
            <person name="Estelle M."/>
            <person name="Fawcett J.A."/>
            <person name="Gundlach H."/>
            <person name="Hanada K."/>
            <person name="Heyl A."/>
            <person name="Hicks K.A."/>
            <person name="Hugh J."/>
            <person name="Lohr M."/>
            <person name="Mayer K."/>
            <person name="Melkozernov A."/>
            <person name="Murata T."/>
            <person name="Nelson D."/>
            <person name="Pils B."/>
            <person name="Prigge M."/>
            <person name="Reiss B."/>
            <person name="Renner T."/>
            <person name="Rombauts S."/>
            <person name="Rushton P."/>
            <person name="Sanderfoot A."/>
            <person name="Schween G."/>
            <person name="Shiu S.-H."/>
            <person name="Stueber K."/>
            <person name="Theodoulou F.L."/>
            <person name="Tu H."/>
            <person name="Van de Peer Y."/>
            <person name="Verrier P.J."/>
            <person name="Waters E."/>
            <person name="Wood A."/>
            <person name="Yang L."/>
            <person name="Cove D."/>
            <person name="Cuming A."/>
            <person name="Hasebe M."/>
            <person name="Lucas S."/>
            <person name="Mishler D.B."/>
            <person name="Reski R."/>
            <person name="Grigoriev I."/>
            <person name="Quatrano R.S."/>
            <person name="Boore J.L."/>
        </authorList>
    </citation>
    <scope>NUCLEOTIDE SEQUENCE [LARGE SCALE GENOMIC DNA]</scope>
    <source>
        <strain evidence="3 4">cv. Gransden 2004</strain>
    </source>
</reference>
<organism evidence="2">
    <name type="scientific">Physcomitrium patens</name>
    <name type="common">Spreading-leaved earth moss</name>
    <name type="synonym">Physcomitrella patens</name>
    <dbReference type="NCBI Taxonomy" id="3218"/>
    <lineage>
        <taxon>Eukaryota</taxon>
        <taxon>Viridiplantae</taxon>
        <taxon>Streptophyta</taxon>
        <taxon>Embryophyta</taxon>
        <taxon>Bryophyta</taxon>
        <taxon>Bryophytina</taxon>
        <taxon>Bryopsida</taxon>
        <taxon>Funariidae</taxon>
        <taxon>Funariales</taxon>
        <taxon>Funariaceae</taxon>
        <taxon>Physcomitrium</taxon>
    </lineage>
</organism>
<dbReference type="AlphaFoldDB" id="A0A2K1INK1"/>
<dbReference type="EMBL" id="ABEU02000022">
    <property type="protein sequence ID" value="PNR30838.1"/>
    <property type="molecule type" value="Genomic_DNA"/>
</dbReference>
<protein>
    <submittedName>
        <fullName evidence="2 3">Uncharacterized protein</fullName>
    </submittedName>
</protein>
<dbReference type="Proteomes" id="UP000006727">
    <property type="component" value="Chromosome 22"/>
</dbReference>
<dbReference type="InParanoid" id="A0A2K1INK1"/>
<keyword evidence="1" id="KW-0472">Membrane</keyword>
<name>A0A2K1INK1_PHYPA</name>
<evidence type="ECO:0000256" key="1">
    <source>
        <dbReference type="SAM" id="Phobius"/>
    </source>
</evidence>
<sequence>MHWSPNNGDCGGFSFVFIVVVYCWLLIRDEYEFCSSTTRLLPRPSTLSLSLGPEHGRDYQSSKCISHC</sequence>
<dbReference type="Gramene" id="Pp3c22_14600V3.1">
    <property type="protein sequence ID" value="PAC:32904614.CDS.1"/>
    <property type="gene ID" value="Pp3c22_14600"/>
</dbReference>
<reference evidence="2 4" key="2">
    <citation type="journal article" date="2018" name="Plant J.">
        <title>The Physcomitrella patens chromosome-scale assembly reveals moss genome structure and evolution.</title>
        <authorList>
            <person name="Lang D."/>
            <person name="Ullrich K.K."/>
            <person name="Murat F."/>
            <person name="Fuchs J."/>
            <person name="Jenkins J."/>
            <person name="Haas F.B."/>
            <person name="Piednoel M."/>
            <person name="Gundlach H."/>
            <person name="Van Bel M."/>
            <person name="Meyberg R."/>
            <person name="Vives C."/>
            <person name="Morata J."/>
            <person name="Symeonidi A."/>
            <person name="Hiss M."/>
            <person name="Muchero W."/>
            <person name="Kamisugi Y."/>
            <person name="Saleh O."/>
            <person name="Blanc G."/>
            <person name="Decker E.L."/>
            <person name="van Gessel N."/>
            <person name="Grimwood J."/>
            <person name="Hayes R.D."/>
            <person name="Graham S.W."/>
            <person name="Gunter L.E."/>
            <person name="McDaniel S.F."/>
            <person name="Hoernstein S.N.W."/>
            <person name="Larsson A."/>
            <person name="Li F.W."/>
            <person name="Perroud P.F."/>
            <person name="Phillips J."/>
            <person name="Ranjan P."/>
            <person name="Rokshar D.S."/>
            <person name="Rothfels C.J."/>
            <person name="Schneider L."/>
            <person name="Shu S."/>
            <person name="Stevenson D.W."/>
            <person name="Thummler F."/>
            <person name="Tillich M."/>
            <person name="Villarreal Aguilar J.C."/>
            <person name="Widiez T."/>
            <person name="Wong G.K."/>
            <person name="Wymore A."/>
            <person name="Zhang Y."/>
            <person name="Zimmer A.D."/>
            <person name="Quatrano R.S."/>
            <person name="Mayer K.F.X."/>
            <person name="Goodstein D."/>
            <person name="Casacuberta J.M."/>
            <person name="Vandepoele K."/>
            <person name="Reski R."/>
            <person name="Cuming A.C."/>
            <person name="Tuskan G.A."/>
            <person name="Maumus F."/>
            <person name="Salse J."/>
            <person name="Schmutz J."/>
            <person name="Rensing S.A."/>
        </authorList>
    </citation>
    <scope>NUCLEOTIDE SEQUENCE [LARGE SCALE GENOMIC DNA]</scope>
    <source>
        <strain evidence="3 4">cv. Gransden 2004</strain>
    </source>
</reference>
<evidence type="ECO:0000313" key="3">
    <source>
        <dbReference type="EnsemblPlants" id="PAC:32904614.CDS.1"/>
    </source>
</evidence>
<keyword evidence="1" id="KW-1133">Transmembrane helix</keyword>
<evidence type="ECO:0000313" key="4">
    <source>
        <dbReference type="Proteomes" id="UP000006727"/>
    </source>
</evidence>
<keyword evidence="1" id="KW-0812">Transmembrane</keyword>
<feature type="transmembrane region" description="Helical" evidence="1">
    <location>
        <begin position="12"/>
        <end position="27"/>
    </location>
</feature>
<gene>
    <name evidence="2" type="ORF">PHYPA_027154</name>
</gene>